<dbReference type="PANTHER" id="PTHR46182">
    <property type="entry name" value="FI19480P1"/>
    <property type="match status" value="1"/>
</dbReference>
<dbReference type="PANTHER" id="PTHR46182:SF2">
    <property type="entry name" value="FI19480P1"/>
    <property type="match status" value="1"/>
</dbReference>
<evidence type="ECO:0000313" key="3">
    <source>
        <dbReference type="Proteomes" id="UP000292039"/>
    </source>
</evidence>
<keyword evidence="1" id="KW-0732">Signal</keyword>
<dbReference type="PROSITE" id="PS51257">
    <property type="entry name" value="PROKAR_LIPOPROTEIN"/>
    <property type="match status" value="1"/>
</dbReference>
<feature type="signal peptide" evidence="1">
    <location>
        <begin position="1"/>
        <end position="22"/>
    </location>
</feature>
<dbReference type="Pfam" id="PF22352">
    <property type="entry name" value="K319L-like_PKD"/>
    <property type="match status" value="2"/>
</dbReference>
<dbReference type="InterPro" id="IPR029865">
    <property type="entry name" value="KIAA0319-like"/>
</dbReference>
<protein>
    <submittedName>
        <fullName evidence="2">REJ domain-containing protein</fullName>
    </submittedName>
</protein>
<proteinExistence type="predicted"/>
<organism evidence="2 3">
    <name type="scientific">Kerstersia gyiorum</name>
    <dbReference type="NCBI Taxonomy" id="206506"/>
    <lineage>
        <taxon>Bacteria</taxon>
        <taxon>Pseudomonadati</taxon>
        <taxon>Pseudomonadota</taxon>
        <taxon>Betaproteobacteria</taxon>
        <taxon>Burkholderiales</taxon>
        <taxon>Alcaligenaceae</taxon>
        <taxon>Kerstersia</taxon>
    </lineage>
</organism>
<comment type="caution">
    <text evidence="2">The sequence shown here is derived from an EMBL/GenBank/DDBJ whole genome shotgun (WGS) entry which is preliminary data.</text>
</comment>
<dbReference type="Proteomes" id="UP000292039">
    <property type="component" value="Unassembled WGS sequence"/>
</dbReference>
<feature type="chain" id="PRO_5030098204" evidence="1">
    <location>
        <begin position="23"/>
        <end position="812"/>
    </location>
</feature>
<dbReference type="RefSeq" id="WP_130486335.1">
    <property type="nucleotide sequence ID" value="NZ_CBCSEB010000003.1"/>
</dbReference>
<dbReference type="EMBL" id="SGWZ01000001">
    <property type="protein sequence ID" value="RZS73038.1"/>
    <property type="molecule type" value="Genomic_DNA"/>
</dbReference>
<dbReference type="SUPFAM" id="SSF49299">
    <property type="entry name" value="PKD domain"/>
    <property type="match status" value="1"/>
</dbReference>
<evidence type="ECO:0000256" key="1">
    <source>
        <dbReference type="SAM" id="SignalP"/>
    </source>
</evidence>
<dbReference type="InterPro" id="IPR035986">
    <property type="entry name" value="PKD_dom_sf"/>
</dbReference>
<dbReference type="InterPro" id="IPR013783">
    <property type="entry name" value="Ig-like_fold"/>
</dbReference>
<name>A0A4Q7MVL0_9BURK</name>
<dbReference type="GO" id="GO:0016020">
    <property type="term" value="C:membrane"/>
    <property type="evidence" value="ECO:0007669"/>
    <property type="project" value="TreeGrafter"/>
</dbReference>
<dbReference type="Gene3D" id="2.60.40.10">
    <property type="entry name" value="Immunoglobulins"/>
    <property type="match status" value="5"/>
</dbReference>
<accession>A0A4Q7MVL0</accession>
<evidence type="ECO:0000313" key="2">
    <source>
        <dbReference type="EMBL" id="RZS73038.1"/>
    </source>
</evidence>
<sequence>MTFIPIKKLLAALTGTTAMLLAACGGGGSDGSDDNNTAQKPSAVIKADATTVSMGTTVTLDGSASTSPNNGTLNYQWALLNKPAGSHADLSGQNSATSSFLADQPGEYQATLIVNDGTAGSDAANLTITATNPNPVAIIDPAEQTVLQGSVVRLNGEKSLAPHGENHNGLQYQWTIVEQPQGTPQTILSDPNSRETSFFAEKNGAYRVSLTVTHGQRTSTTVETLIKVNNGNSAPVAVLNVPETAFIGDTITLDGSGSHDPDGDELKYHWIIPNSVANVTSSAWPAGSTAKILDANKSIAQLSPDVVGIYNIVFYVYDDSVMSSKEVAIKVSKRSGDTTNHAPVARINAGNSYECEEGGPYPNYQICAVSNTSYDIDGDPLNYRWRYWNTATPGDIFLSTDPSIYISSASQSTWEIELQVNDGKLDSAVDRKTLIIKPAANVAPEAIAQTEFSKILINDTAELDGSQSRDKNGDQLTYLWTLALKPDDSTAELQDANKKVAKLKADKPGLYIADLQVSDGKLTSKESSNSRISIFAKKKNHAPIITQWGIGSDGTTTVGGTPIADGQAVLLVNDAKAISAIFHAVDPDNDSPLMGLATVTKRPEGSKILLSQSDRNTPINGLVNFGNHTNFIADKPGDYEMEFIVSDDIDNSDTKRLVFQTVANKSSYPSLLLQRLTTRFGMTQETQIFFPQKPNRDLAQLLTQSSSLDNYRLTAVDQDYTITDVVNQSNTSGLQAKLMGIEEGLIIKKGDSLDFSLVRPTLDNEPAIIAALRSSDTAERDAQLAILKEYKFLTSFKIKERAGFEFRIGINQ</sequence>
<dbReference type="GO" id="GO:0031410">
    <property type="term" value="C:cytoplasmic vesicle"/>
    <property type="evidence" value="ECO:0007669"/>
    <property type="project" value="TreeGrafter"/>
</dbReference>
<gene>
    <name evidence="2" type="ORF">EV679_0222</name>
</gene>
<dbReference type="AlphaFoldDB" id="A0A4Q7MVL0"/>
<reference evidence="2 3" key="1">
    <citation type="submission" date="2019-02" db="EMBL/GenBank/DDBJ databases">
        <title>Genomic Encyclopedia of Type Strains, Phase IV (KMG-IV): sequencing the most valuable type-strain genomes for metagenomic binning, comparative biology and taxonomic classification.</title>
        <authorList>
            <person name="Goeker M."/>
        </authorList>
    </citation>
    <scope>NUCLEOTIDE SEQUENCE [LARGE SCALE GENOMIC DNA]</scope>
    <source>
        <strain evidence="2 3">DSM 16618</strain>
    </source>
</reference>